<dbReference type="UniPathway" id="UPA00538">
    <property type="reaction ID" value="UER00592"/>
</dbReference>
<dbReference type="GO" id="GO:0033819">
    <property type="term" value="F:lipoyl(octanoyl) transferase activity"/>
    <property type="evidence" value="ECO:0007669"/>
    <property type="project" value="UniProtKB-EC"/>
</dbReference>
<keyword evidence="4 6" id="KW-0012">Acyltransferase</keyword>
<evidence type="ECO:0000256" key="9">
    <source>
        <dbReference type="PIRSR" id="PIRSR016262-2"/>
    </source>
</evidence>
<dbReference type="EMBL" id="AXUT01000249">
    <property type="protein sequence ID" value="ESU78353.1"/>
    <property type="molecule type" value="Genomic_DNA"/>
</dbReference>
<feature type="active site" description="Acyl-thioester intermediate" evidence="6 8">
    <location>
        <position position="185"/>
    </location>
</feature>
<evidence type="ECO:0000256" key="2">
    <source>
        <dbReference type="ARBA" id="ARBA00022490"/>
    </source>
</evidence>
<accession>A0A090NWU1</accession>
<evidence type="ECO:0000313" key="12">
    <source>
        <dbReference type="EMBL" id="ESU78353.1"/>
    </source>
</evidence>
<evidence type="ECO:0000259" key="11">
    <source>
        <dbReference type="PROSITE" id="PS51733"/>
    </source>
</evidence>
<keyword evidence="2 6" id="KW-0963">Cytoplasm</keyword>
<feature type="site" description="Lowers pKa of active site Cys" evidence="6 10">
    <location>
        <position position="151"/>
    </location>
</feature>
<name>A0A090NWU1_SHIDY</name>
<comment type="subcellular location">
    <subcellularLocation>
        <location evidence="6">Cytoplasm</location>
    </subcellularLocation>
</comment>
<dbReference type="GO" id="GO:0005737">
    <property type="term" value="C:cytoplasm"/>
    <property type="evidence" value="ECO:0007669"/>
    <property type="project" value="UniProtKB-SubCell"/>
</dbReference>
<dbReference type="FunFam" id="3.30.930.10:FF:000020">
    <property type="entry name" value="Octanoyltransferase"/>
    <property type="match status" value="1"/>
</dbReference>
<dbReference type="PANTHER" id="PTHR10993:SF7">
    <property type="entry name" value="LIPOYLTRANSFERASE 2, MITOCHONDRIAL-RELATED"/>
    <property type="match status" value="1"/>
</dbReference>
<dbReference type="InterPro" id="IPR020605">
    <property type="entry name" value="Octanoyltransferase_CS"/>
</dbReference>
<feature type="binding site" evidence="6 9">
    <location>
        <begin position="87"/>
        <end position="94"/>
    </location>
    <ligand>
        <name>substrate</name>
    </ligand>
</feature>
<dbReference type="SUPFAM" id="SSF55681">
    <property type="entry name" value="Class II aaRS and biotin synthetases"/>
    <property type="match status" value="1"/>
</dbReference>
<evidence type="ECO:0000313" key="13">
    <source>
        <dbReference type="Proteomes" id="UP000017944"/>
    </source>
</evidence>
<feature type="domain" description="BPL/LPL catalytic" evidence="11">
    <location>
        <begin position="48"/>
        <end position="223"/>
    </location>
</feature>
<comment type="similarity">
    <text evidence="6 7">Belongs to the LipB family.</text>
</comment>
<dbReference type="InterPro" id="IPR045864">
    <property type="entry name" value="aa-tRNA-synth_II/BPL/LPL"/>
</dbReference>
<evidence type="ECO:0000256" key="3">
    <source>
        <dbReference type="ARBA" id="ARBA00022679"/>
    </source>
</evidence>
<dbReference type="PIRSF" id="PIRSF016262">
    <property type="entry name" value="LPLase"/>
    <property type="match status" value="1"/>
</dbReference>
<dbReference type="CDD" id="cd16444">
    <property type="entry name" value="LipB"/>
    <property type="match status" value="1"/>
</dbReference>
<dbReference type="Gene3D" id="3.30.930.10">
    <property type="entry name" value="Bira Bifunctional Protein, Domain 2"/>
    <property type="match status" value="1"/>
</dbReference>
<protein>
    <recommendedName>
        <fullName evidence="6 7">Octanoyltransferase</fullName>
        <ecNumber evidence="6 7">2.3.1.181</ecNumber>
    </recommendedName>
    <alternativeName>
        <fullName evidence="6">Lipoate-protein ligase B</fullName>
    </alternativeName>
    <alternativeName>
        <fullName evidence="6">Lipoyl/octanoyl transferase</fullName>
    </alternativeName>
    <alternativeName>
        <fullName evidence="6">Octanoyl-[acyl-carrier-protein]-protein N-octanoyltransferase</fullName>
    </alternativeName>
</protein>
<dbReference type="Proteomes" id="UP000017944">
    <property type="component" value="Unassembled WGS sequence"/>
</dbReference>
<comment type="function">
    <text evidence="5 6 7">Catalyzes the transfer of endogenously produced octanoic acid from octanoyl-acyl-carrier-protein onto the lipoyl domains of lipoate-dependent enzymes. Lipoyl-ACP can also act as a substrate although octanoyl-ACP is likely to be the physiological substrate.</text>
</comment>
<dbReference type="EC" id="2.3.1.181" evidence="6 7"/>
<organism evidence="12 13">
    <name type="scientific">Shigella dysenteriae WRSd3</name>
    <dbReference type="NCBI Taxonomy" id="1401327"/>
    <lineage>
        <taxon>Bacteria</taxon>
        <taxon>Pseudomonadati</taxon>
        <taxon>Pseudomonadota</taxon>
        <taxon>Gammaproteobacteria</taxon>
        <taxon>Enterobacterales</taxon>
        <taxon>Enterobacteriaceae</taxon>
        <taxon>Shigella</taxon>
    </lineage>
</organism>
<dbReference type="NCBIfam" id="NF010922">
    <property type="entry name" value="PRK14342.1"/>
    <property type="match status" value="1"/>
</dbReference>
<reference evidence="12 13" key="1">
    <citation type="submission" date="2013-10" db="EMBL/GenBank/DDBJ databases">
        <title>Draft genomes and the virulence plasmids of Sd1617 vaccine constructs: WRSd3 and WRSd5.</title>
        <authorList>
            <person name="Aksomboon Vongsawan A."/>
            <person name="Venkatesan M.M."/>
            <person name="Vaisvil B."/>
            <person name="Emel G."/>
            <person name="Kepatral V."/>
            <person name="Sethabutr O."/>
            <person name="Serichantalergs O."/>
            <person name="Mason C."/>
        </authorList>
    </citation>
    <scope>NUCLEOTIDE SEQUENCE [LARGE SCALE GENOMIC DNA]</scope>
    <source>
        <strain evidence="12 13">WRSd3</strain>
    </source>
</reference>
<evidence type="ECO:0000256" key="5">
    <source>
        <dbReference type="ARBA" id="ARBA00024732"/>
    </source>
</evidence>
<proteinExistence type="inferred from homology"/>
<dbReference type="HAMAP" id="MF_00013">
    <property type="entry name" value="LipB"/>
    <property type="match status" value="1"/>
</dbReference>
<comment type="catalytic activity">
    <reaction evidence="6 7">
        <text>octanoyl-[ACP] + L-lysyl-[protein] = N(6)-octanoyl-L-lysyl-[protein] + holo-[ACP] + H(+)</text>
        <dbReference type="Rhea" id="RHEA:17665"/>
        <dbReference type="Rhea" id="RHEA-COMP:9636"/>
        <dbReference type="Rhea" id="RHEA-COMP:9685"/>
        <dbReference type="Rhea" id="RHEA-COMP:9752"/>
        <dbReference type="Rhea" id="RHEA-COMP:9928"/>
        <dbReference type="ChEBI" id="CHEBI:15378"/>
        <dbReference type="ChEBI" id="CHEBI:29969"/>
        <dbReference type="ChEBI" id="CHEBI:64479"/>
        <dbReference type="ChEBI" id="CHEBI:78463"/>
        <dbReference type="ChEBI" id="CHEBI:78809"/>
        <dbReference type="EC" id="2.3.1.181"/>
    </reaction>
</comment>
<dbReference type="PROSITE" id="PS01313">
    <property type="entry name" value="LIPB"/>
    <property type="match status" value="1"/>
</dbReference>
<dbReference type="NCBIfam" id="TIGR00214">
    <property type="entry name" value="lipB"/>
    <property type="match status" value="1"/>
</dbReference>
<evidence type="ECO:0000256" key="4">
    <source>
        <dbReference type="ARBA" id="ARBA00023315"/>
    </source>
</evidence>
<comment type="caution">
    <text evidence="12">The sequence shown here is derived from an EMBL/GenBank/DDBJ whole genome shotgun (WGS) entry which is preliminary data.</text>
</comment>
<dbReference type="GO" id="GO:0009249">
    <property type="term" value="P:protein lipoylation"/>
    <property type="evidence" value="ECO:0007669"/>
    <property type="project" value="InterPro"/>
</dbReference>
<comment type="miscellaneous">
    <text evidence="6">In the reaction, the free carboxyl group of octanoic acid is attached via an amide linkage to the epsilon-amino group of a specific lysine residue of lipoyl domains of lipoate-dependent enzymes.</text>
</comment>
<dbReference type="AlphaFoldDB" id="A0A090NWU1"/>
<evidence type="ECO:0000256" key="7">
    <source>
        <dbReference type="PIRNR" id="PIRNR016262"/>
    </source>
</evidence>
<evidence type="ECO:0000256" key="10">
    <source>
        <dbReference type="PIRSR" id="PIRSR016262-3"/>
    </source>
</evidence>
<sequence length="229" mass="25649">MIYFSPLLLILHGDAVLYQDKILVRQLGLQPYEPISQAMHEFTDTRDDSTLDEIWLVEHYPVFTQGQAGKAEHILMPGDIPVIQSDRGGQVTYHGPGQQVMYVLLNLKRRKLGVRELVTLLEQTVVNTLAELGIEAHPRADAPGVYVGEKKICSLGLRIRRGCSFHGLALNVNMDLSPFLRINPCGYAGMEMAKISQWKPEATTNNIAPRLLENILALLNNPDFEYITA</sequence>
<feature type="binding site" evidence="6 9">
    <location>
        <begin position="167"/>
        <end position="169"/>
    </location>
    <ligand>
        <name>substrate</name>
    </ligand>
</feature>
<dbReference type="PATRIC" id="fig|1401327.3.peg.2732"/>
<dbReference type="InterPro" id="IPR000544">
    <property type="entry name" value="Octanoyltransferase"/>
</dbReference>
<evidence type="ECO:0000256" key="1">
    <source>
        <dbReference type="ARBA" id="ARBA00004821"/>
    </source>
</evidence>
<feature type="binding site" evidence="6 9">
    <location>
        <begin position="154"/>
        <end position="156"/>
    </location>
    <ligand>
        <name>substrate</name>
    </ligand>
</feature>
<comment type="pathway">
    <text evidence="1 6 7">Protein modification; protein lipoylation via endogenous pathway; protein N(6)-(lipoyl)lysine from octanoyl-[acyl-carrier-protein]: step 1/2.</text>
</comment>
<gene>
    <name evidence="6" type="primary">lipB</name>
    <name evidence="12" type="ORF">WRSd3_02934</name>
</gene>
<dbReference type="PROSITE" id="PS51733">
    <property type="entry name" value="BPL_LPL_CATALYTIC"/>
    <property type="match status" value="1"/>
</dbReference>
<evidence type="ECO:0000256" key="6">
    <source>
        <dbReference type="HAMAP-Rule" id="MF_00013"/>
    </source>
</evidence>
<dbReference type="InterPro" id="IPR004143">
    <property type="entry name" value="BPL_LPL_catalytic"/>
</dbReference>
<dbReference type="PANTHER" id="PTHR10993">
    <property type="entry name" value="OCTANOYLTRANSFERASE"/>
    <property type="match status" value="1"/>
</dbReference>
<dbReference type="Pfam" id="PF21948">
    <property type="entry name" value="LplA-B_cat"/>
    <property type="match status" value="1"/>
</dbReference>
<evidence type="ECO:0000256" key="8">
    <source>
        <dbReference type="PIRSR" id="PIRSR016262-1"/>
    </source>
</evidence>
<keyword evidence="3 6" id="KW-0808">Transferase</keyword>